<keyword evidence="3" id="KW-1185">Reference proteome</keyword>
<dbReference type="STRING" id="40296.A0A0A2L0L9"/>
<organism evidence="2 3">
    <name type="scientific">Penicillium italicum</name>
    <name type="common">Blue mold</name>
    <dbReference type="NCBI Taxonomy" id="40296"/>
    <lineage>
        <taxon>Eukaryota</taxon>
        <taxon>Fungi</taxon>
        <taxon>Dikarya</taxon>
        <taxon>Ascomycota</taxon>
        <taxon>Pezizomycotina</taxon>
        <taxon>Eurotiomycetes</taxon>
        <taxon>Eurotiomycetidae</taxon>
        <taxon>Eurotiales</taxon>
        <taxon>Aspergillaceae</taxon>
        <taxon>Penicillium</taxon>
    </lineage>
</organism>
<protein>
    <submittedName>
        <fullName evidence="2">Polyketide synthase, enoylreductase</fullName>
    </submittedName>
</protein>
<dbReference type="PhylomeDB" id="A0A0A2L0L9"/>
<dbReference type="HOGENOM" id="CLU_026673_3_1_1"/>
<dbReference type="OMA" id="MPHAVWP"/>
<dbReference type="SUPFAM" id="SSF51735">
    <property type="entry name" value="NAD(P)-binding Rossmann-fold domains"/>
    <property type="match status" value="1"/>
</dbReference>
<dbReference type="Proteomes" id="UP000030104">
    <property type="component" value="Unassembled WGS sequence"/>
</dbReference>
<reference evidence="2 3" key="1">
    <citation type="journal article" date="2015" name="Mol. Plant Microbe Interact.">
        <title>Genome, transcriptome, and functional analyses of Penicillium expansum provide new insights into secondary metabolism and pathogenicity.</title>
        <authorList>
            <person name="Ballester A.R."/>
            <person name="Marcet-Houben M."/>
            <person name="Levin E."/>
            <person name="Sela N."/>
            <person name="Selma-Lazaro C."/>
            <person name="Carmona L."/>
            <person name="Wisniewski M."/>
            <person name="Droby S."/>
            <person name="Gonzalez-Candelas L."/>
            <person name="Gabaldon T."/>
        </authorList>
    </citation>
    <scope>NUCLEOTIDE SEQUENCE [LARGE SCALE GENOMIC DNA]</scope>
    <source>
        <strain evidence="2 3">PHI-1</strain>
    </source>
</reference>
<dbReference type="InterPro" id="IPR020843">
    <property type="entry name" value="ER"/>
</dbReference>
<dbReference type="Pfam" id="PF08240">
    <property type="entry name" value="ADH_N"/>
    <property type="match status" value="1"/>
</dbReference>
<dbReference type="InterPro" id="IPR013149">
    <property type="entry name" value="ADH-like_C"/>
</dbReference>
<dbReference type="InterPro" id="IPR013154">
    <property type="entry name" value="ADH-like_N"/>
</dbReference>
<evidence type="ECO:0000259" key="1">
    <source>
        <dbReference type="SMART" id="SM00829"/>
    </source>
</evidence>
<dbReference type="PANTHER" id="PTHR43482">
    <property type="entry name" value="PROTEIN AST1-RELATED"/>
    <property type="match status" value="1"/>
</dbReference>
<evidence type="ECO:0000313" key="2">
    <source>
        <dbReference type="EMBL" id="KGO72738.1"/>
    </source>
</evidence>
<dbReference type="InterPro" id="IPR052585">
    <property type="entry name" value="Lipid_raft_assoc_Zn_ADH"/>
</dbReference>
<feature type="domain" description="Enoyl reductase (ER)" evidence="1">
    <location>
        <begin position="13"/>
        <end position="329"/>
    </location>
</feature>
<accession>A0A0A2L0L9</accession>
<dbReference type="Pfam" id="PF00107">
    <property type="entry name" value="ADH_zinc_N"/>
    <property type="match status" value="1"/>
</dbReference>
<dbReference type="SUPFAM" id="SSF50129">
    <property type="entry name" value="GroES-like"/>
    <property type="match status" value="1"/>
</dbReference>
<gene>
    <name evidence="2" type="ORF">PITC_057140</name>
</gene>
<dbReference type="InterPro" id="IPR036291">
    <property type="entry name" value="NAD(P)-bd_dom_sf"/>
</dbReference>
<dbReference type="GO" id="GO:0016491">
    <property type="term" value="F:oxidoreductase activity"/>
    <property type="evidence" value="ECO:0007669"/>
    <property type="project" value="InterPro"/>
</dbReference>
<dbReference type="InterPro" id="IPR011032">
    <property type="entry name" value="GroES-like_sf"/>
</dbReference>
<evidence type="ECO:0000313" key="3">
    <source>
        <dbReference type="Proteomes" id="UP000030104"/>
    </source>
</evidence>
<comment type="caution">
    <text evidence="2">The sequence shown here is derived from an EMBL/GenBank/DDBJ whole genome shotgun (WGS) entry which is preliminary data.</text>
</comment>
<dbReference type="EMBL" id="JQGA01000866">
    <property type="protein sequence ID" value="KGO72738.1"/>
    <property type="molecule type" value="Genomic_DNA"/>
</dbReference>
<dbReference type="AlphaFoldDB" id="A0A0A2L0L9"/>
<name>A0A0A2L0L9_PENIT</name>
<proteinExistence type="predicted"/>
<dbReference type="Gene3D" id="3.90.180.10">
    <property type="entry name" value="Medium-chain alcohol dehydrogenases, catalytic domain"/>
    <property type="match status" value="1"/>
</dbReference>
<dbReference type="CDD" id="cd05188">
    <property type="entry name" value="MDR"/>
    <property type="match status" value="1"/>
</dbReference>
<sequence>MMKALKLSKELEASLPTLSLVNLPIPTATPGLALVKIHYSCINPSDRFNSVGRFPKTTFPRIPGRDYSGTVVDLKHESDATRSDWIGKTVYGTGGAELGFKMDGPHAQYCLIPENMLTEKPDTISLVQAATVGVPFTTALRCLTRARATPDDVVLVLGAGGAVGFSAVQVARAMGCKRILTATRNANDNPDVLLDGDIAAELQSKIPSLTNNQGVNVVIDTIGNLDIMNAAIQALAVKGRYAWIAAPKGGGSTEISLDIFAAYRKEIELVGCNSGLATTEDTAEEMQILTRFFEKNLIQPRPESLLNVVNLDDAIEKGYKASPSGKQTVLRMN</sequence>
<dbReference type="SMART" id="SM00829">
    <property type="entry name" value="PKS_ER"/>
    <property type="match status" value="1"/>
</dbReference>
<dbReference type="OrthoDB" id="201656at2759"/>
<dbReference type="PANTHER" id="PTHR43482:SF1">
    <property type="entry name" value="PROTEIN AST1-RELATED"/>
    <property type="match status" value="1"/>
</dbReference>